<dbReference type="GO" id="GO:0016787">
    <property type="term" value="F:hydrolase activity"/>
    <property type="evidence" value="ECO:0007669"/>
    <property type="project" value="UniProtKB-KW"/>
</dbReference>
<evidence type="ECO:0000259" key="3">
    <source>
        <dbReference type="Pfam" id="PF20736"/>
    </source>
</evidence>
<dbReference type="InterPro" id="IPR012878">
    <property type="entry name" value="Beta-AFase-like_GH127_cat"/>
</dbReference>
<feature type="domain" description="Non-reducing end beta-L-arabinofuranosidase-like GH127 catalytic" evidence="1">
    <location>
        <begin position="10"/>
        <end position="389"/>
    </location>
</feature>
<evidence type="ECO:0000313" key="4">
    <source>
        <dbReference type="EMBL" id="TKH45076.1"/>
    </source>
</evidence>
<evidence type="ECO:0000313" key="5">
    <source>
        <dbReference type="Proteomes" id="UP000308114"/>
    </source>
</evidence>
<dbReference type="Pfam" id="PF07944">
    <property type="entry name" value="Beta-AFase-like_GH127_cat"/>
    <property type="match status" value="1"/>
</dbReference>
<evidence type="ECO:0000259" key="1">
    <source>
        <dbReference type="Pfam" id="PF07944"/>
    </source>
</evidence>
<accession>A0A4U2Q2T1</accession>
<sequence length="752" mass="85879">MKAKAFDLHNVSIDSGPLYHAMELNAAYLLSLEPDRLLSRFREYAGLEPKAAHYEGWESRGISGHTLGHYLSGCSLMFASTGDEKLLERVHYVIDELEICQNNHGNGYISGIPRGKELFEEVKAGDIRSQGFDLNGGWVPLYTMHKLFAGLRDAYLLAHHPKALQMEIKLGNWLEDVFQELNDDQVQQVLHCEFGGMNEVLTDLAEHSGEERFLKLAERFYHGEVLNDLAVNHDTLAGRHANTQIPKIIGAARQYEMTGKPQYADLSRFFWDRVVHKHSYVIGGNSYNEHFGEPGKLNDRLGEGTCETCNTYNMLKLTRHMFEWDAYAAYADYYERAMFNHILASQQPVDGRVCYFVSLEMGGHKSFNSQYDDFTCCVGSGMESHSMYGTAIYFHTPKTIYVNQYVPSTVAWDEMDVQLKQDTLFPQNGRGTLRVISKESKWFTIKLRCPHWAEQGMIIKINGQAFAAEACPTSYVVIEREWNDGDTVEYDIPMTVRVEEMPDNPRRIAFMYGPLVLAGDLGPVAQDSNEERLLASVLIGETDSLTSKLVPDENKSNVFRMNDVGYVRDLELRPFYQMYDRSYTVYWDLFSKEEWASTEAEYRTALAYQLELERRTVDAVQPAEMQPERDHAFTGEHVSLGSIYNRKYRDTWPGGWFSFVMKVLPDEPVQLAVTYLKDSDRSHHDFDITADGQRLGEGKLESEEMNKFETFAYELPLSVTSQKNEVTIQFTAHPQGKVAKVAGLRVIRHSIA</sequence>
<dbReference type="PANTHER" id="PTHR31151">
    <property type="entry name" value="PROLINE-TRNA LIGASE (DUF1680)"/>
    <property type="match status" value="1"/>
</dbReference>
<protein>
    <submittedName>
        <fullName evidence="4">Glycosyl hydrolase</fullName>
    </submittedName>
</protein>
<feature type="domain" description="Non-reducing end beta-L-arabinofuranosidase-like GH127 middle" evidence="3">
    <location>
        <begin position="399"/>
        <end position="494"/>
    </location>
</feature>
<dbReference type="Pfam" id="PF20620">
    <property type="entry name" value="DUF6805"/>
    <property type="match status" value="1"/>
</dbReference>
<proteinExistence type="predicted"/>
<comment type="caution">
    <text evidence="4">The sequence shown here is derived from an EMBL/GenBank/DDBJ whole genome shotgun (WGS) entry which is preliminary data.</text>
</comment>
<organism evidence="4 5">
    <name type="scientific">Paenibacillus terrae</name>
    <dbReference type="NCBI Taxonomy" id="159743"/>
    <lineage>
        <taxon>Bacteria</taxon>
        <taxon>Bacillati</taxon>
        <taxon>Bacillota</taxon>
        <taxon>Bacilli</taxon>
        <taxon>Bacillales</taxon>
        <taxon>Paenibacillaceae</taxon>
        <taxon>Paenibacillus</taxon>
    </lineage>
</organism>
<dbReference type="Pfam" id="PF20736">
    <property type="entry name" value="Glyco_hydro127M"/>
    <property type="match status" value="1"/>
</dbReference>
<dbReference type="InterPro" id="IPR049046">
    <property type="entry name" value="Beta-AFase-like_GH127_middle"/>
</dbReference>
<dbReference type="SUPFAM" id="SSF48208">
    <property type="entry name" value="Six-hairpin glycosidases"/>
    <property type="match status" value="1"/>
</dbReference>
<gene>
    <name evidence="4" type="ORF">C1I60_07955</name>
</gene>
<evidence type="ECO:0000259" key="2">
    <source>
        <dbReference type="Pfam" id="PF20620"/>
    </source>
</evidence>
<dbReference type="InterPro" id="IPR008928">
    <property type="entry name" value="6-hairpin_glycosidase_sf"/>
</dbReference>
<dbReference type="PANTHER" id="PTHR31151:SF0">
    <property type="entry name" value="PROLINE-TRNA LIGASE (DUF1680)"/>
    <property type="match status" value="1"/>
</dbReference>
<dbReference type="EMBL" id="PNXQ01000009">
    <property type="protein sequence ID" value="TKH45076.1"/>
    <property type="molecule type" value="Genomic_DNA"/>
</dbReference>
<dbReference type="Proteomes" id="UP000308114">
    <property type="component" value="Unassembled WGS sequence"/>
</dbReference>
<dbReference type="GO" id="GO:0005975">
    <property type="term" value="P:carbohydrate metabolic process"/>
    <property type="evidence" value="ECO:0007669"/>
    <property type="project" value="InterPro"/>
</dbReference>
<reference evidence="4 5" key="1">
    <citation type="submission" date="2018-01" db="EMBL/GenBank/DDBJ databases">
        <title>Bacillales members from the olive rhizosphere are effective biological control agents against Verticillium dahliae.</title>
        <authorList>
            <person name="Gomez-Lama C."/>
            <person name="Legarda G."/>
            <person name="Ruano-Rosa D."/>
            <person name="Pizarro-Tobias P."/>
            <person name="Valverde-Corredor A."/>
            <person name="Niqui J.L."/>
            <person name="Trivino J.C."/>
            <person name="Roca A."/>
            <person name="Mercado-Blanco J."/>
        </authorList>
    </citation>
    <scope>NUCLEOTIDE SEQUENCE [LARGE SCALE GENOMIC DNA]</scope>
    <source>
        <strain evidence="4 5">PIC167</strain>
    </source>
</reference>
<dbReference type="RefSeq" id="WP_137061232.1">
    <property type="nucleotide sequence ID" value="NZ_PNXQ01000009.1"/>
</dbReference>
<keyword evidence="4" id="KW-0378">Hydrolase</keyword>
<dbReference type="AlphaFoldDB" id="A0A4U2Q2T1"/>
<feature type="domain" description="Glycoside hydrolase GH146 substrate-binding" evidence="2">
    <location>
        <begin position="611"/>
        <end position="747"/>
    </location>
</feature>
<name>A0A4U2Q2T1_9BACL</name>
<dbReference type="InterPro" id="IPR046544">
    <property type="entry name" value="GH146_SB_dom"/>
</dbReference>